<sequence>MSQAQQIKVSDKAEALVENLKENKVIGRKEIKIKVYHIGSPTPSRADIRKAISSFIGAKEDLVVIRKINTGYGAGISEATIHVYSEKDVLSKFEPAHLVNRGNKAKTQGEASG</sequence>
<dbReference type="Proteomes" id="UP000062398">
    <property type="component" value="Chromosome"/>
</dbReference>
<evidence type="ECO:0000313" key="6">
    <source>
        <dbReference type="EMBL" id="AKV77378.1"/>
    </source>
</evidence>
<dbReference type="EMBL" id="CP012175">
    <property type="protein sequence ID" value="AKV81874.1"/>
    <property type="molecule type" value="Genomic_DNA"/>
</dbReference>
<dbReference type="Proteomes" id="UP000062475">
    <property type="component" value="Chromosome"/>
</dbReference>
<dbReference type="GeneID" id="97612679"/>
<dbReference type="EMBL" id="CP008822">
    <property type="protein sequence ID" value="AIM28343.1"/>
    <property type="molecule type" value="Genomic_DNA"/>
</dbReference>
<evidence type="ECO:0000313" key="11">
    <source>
        <dbReference type="Proteomes" id="UP000056255"/>
    </source>
</evidence>
<dbReference type="Gene3D" id="3.30.70.330">
    <property type="match status" value="1"/>
</dbReference>
<dbReference type="PATRIC" id="fig|43687.5.peg.2382"/>
<evidence type="ECO:0000256" key="3">
    <source>
        <dbReference type="HAMAP-Rule" id="MF_00545"/>
    </source>
</evidence>
<dbReference type="AlphaFoldDB" id="A0A088E8J3"/>
<evidence type="ECO:0000313" key="9">
    <source>
        <dbReference type="EMBL" id="AKV84109.1"/>
    </source>
</evidence>
<dbReference type="SMR" id="A0A088E8J3"/>
<keyword evidence="1 3" id="KW-0689">Ribosomal protein</keyword>
<dbReference type="EMBL" id="CP012174">
    <property type="protein sequence ID" value="AKV79629.1"/>
    <property type="molecule type" value="Genomic_DNA"/>
</dbReference>
<evidence type="ECO:0000313" key="10">
    <source>
        <dbReference type="Proteomes" id="UP000029084"/>
    </source>
</evidence>
<dbReference type="OMA" id="HETAKIY"/>
<dbReference type="EMBL" id="CP012172">
    <property type="protein sequence ID" value="AKV75140.1"/>
    <property type="molecule type" value="Genomic_DNA"/>
</dbReference>
<evidence type="ECO:0000313" key="14">
    <source>
        <dbReference type="Proteomes" id="UP000062475"/>
    </source>
</evidence>
<dbReference type="EMBL" id="CP012173">
    <property type="protein sequence ID" value="AKV77378.1"/>
    <property type="molecule type" value="Genomic_DNA"/>
</dbReference>
<dbReference type="OrthoDB" id="27533at2157"/>
<reference evidence="9 11" key="3">
    <citation type="submission" date="2015-07" db="EMBL/GenBank/DDBJ databases">
        <title>Physiological, transcriptional responses and genome re-sequencing of acid resistant extremely thermoacidophilic Metallosphaera sedula SARC-M1.</title>
        <authorList>
            <person name="Ai C."/>
            <person name="McCarthy S."/>
            <person name="Eckrich V."/>
            <person name="Rudrappa D."/>
            <person name="Qiu G."/>
            <person name="Blum P."/>
        </authorList>
    </citation>
    <scope>NUCLEOTIDE SEQUENCE [LARGE SCALE GENOMIC DNA]</scope>
    <source>
        <strain evidence="9 11">SARC-M1</strain>
    </source>
</reference>
<evidence type="ECO:0000256" key="1">
    <source>
        <dbReference type="ARBA" id="ARBA00022980"/>
    </source>
</evidence>
<dbReference type="HAMAP" id="MF_00545">
    <property type="entry name" value="Ribosomal_eS24"/>
    <property type="match status" value="1"/>
</dbReference>
<dbReference type="RefSeq" id="WP_012022147.1">
    <property type="nucleotide sequence ID" value="NZ_AP019770.1"/>
</dbReference>
<comment type="similarity">
    <text evidence="3">Belongs to the eukaryotic ribosomal protein eS24 family.</text>
</comment>
<dbReference type="Pfam" id="PF01282">
    <property type="entry name" value="Ribosomal_S24e"/>
    <property type="match status" value="1"/>
</dbReference>
<dbReference type="GO" id="GO:0005840">
    <property type="term" value="C:ribosome"/>
    <property type="evidence" value="ECO:0007669"/>
    <property type="project" value="UniProtKB-KW"/>
</dbReference>
<protein>
    <recommendedName>
        <fullName evidence="3">Small ribosomal subunit protein eS24</fullName>
    </recommendedName>
</protein>
<evidence type="ECO:0000313" key="15">
    <source>
        <dbReference type="Proteomes" id="UP000068832"/>
    </source>
</evidence>
<dbReference type="EMBL" id="CP012176">
    <property type="protein sequence ID" value="AKV84109.1"/>
    <property type="molecule type" value="Genomic_DNA"/>
</dbReference>
<evidence type="ECO:0000313" key="12">
    <source>
        <dbReference type="Proteomes" id="UP000061362"/>
    </source>
</evidence>
<evidence type="ECO:0000313" key="13">
    <source>
        <dbReference type="Proteomes" id="UP000062398"/>
    </source>
</evidence>
<evidence type="ECO:0000313" key="4">
    <source>
        <dbReference type="EMBL" id="AIM28343.1"/>
    </source>
</evidence>
<evidence type="ECO:0000313" key="5">
    <source>
        <dbReference type="EMBL" id="AKV75140.1"/>
    </source>
</evidence>
<dbReference type="Proteomes" id="UP000056255">
    <property type="component" value="Chromosome"/>
</dbReference>
<dbReference type="InterPro" id="IPR012678">
    <property type="entry name" value="Ribosomal_uL23/eL15/eS24_sf"/>
</dbReference>
<reference evidence="12 13" key="2">
    <citation type="journal article" date="2015" name="Genome Announc.">
        <title>Complete Genome Sequences of Evolved Arsenate-Resistant Metallosphaera sedula Strains.</title>
        <authorList>
            <person name="Ai C."/>
            <person name="McCarthy S."/>
            <person name="Schackwitz W."/>
            <person name="Martin J."/>
            <person name="Lipzen A."/>
            <person name="Blum P."/>
        </authorList>
    </citation>
    <scope>NUCLEOTIDE SEQUENCE [LARGE SCALE GENOMIC DNA]</scope>
    <source>
        <strain evidence="7 13">ARS120-1</strain>
        <strain evidence="8 12">ARS120-2</strain>
        <strain evidence="5 15">ARS50-1</strain>
        <strain evidence="6 14">ARS50-2</strain>
    </source>
</reference>
<dbReference type="GO" id="GO:0006412">
    <property type="term" value="P:translation"/>
    <property type="evidence" value="ECO:0007669"/>
    <property type="project" value="UniProtKB-UniRule"/>
</dbReference>
<dbReference type="PANTHER" id="PTHR10496">
    <property type="entry name" value="40S RIBOSOMAL PROTEIN S24"/>
    <property type="match status" value="1"/>
</dbReference>
<evidence type="ECO:0000313" key="8">
    <source>
        <dbReference type="EMBL" id="AKV81874.1"/>
    </source>
</evidence>
<name>A0A088E8J3_9CREN</name>
<gene>
    <name evidence="3" type="primary">rps24e</name>
    <name evidence="4" type="ORF">HA72_2222</name>
    <name evidence="5" type="ORF">MsedA_2276</name>
    <name evidence="6" type="ORF">MsedB_2278</name>
    <name evidence="7" type="ORF">MsedC_2276</name>
    <name evidence="8" type="ORF">MsedD_2277</name>
    <name evidence="9" type="ORF">MsedE_2279</name>
</gene>
<accession>A0A088E8J3</accession>
<organism evidence="4 10">
    <name type="scientific">Metallosphaera sedula</name>
    <dbReference type="NCBI Taxonomy" id="43687"/>
    <lineage>
        <taxon>Archaea</taxon>
        <taxon>Thermoproteota</taxon>
        <taxon>Thermoprotei</taxon>
        <taxon>Sulfolobales</taxon>
        <taxon>Sulfolobaceae</taxon>
        <taxon>Metallosphaera</taxon>
    </lineage>
</organism>
<dbReference type="InterPro" id="IPR001976">
    <property type="entry name" value="Ribosomal_eS24"/>
</dbReference>
<proteinExistence type="inferred from homology"/>
<dbReference type="InterPro" id="IPR012677">
    <property type="entry name" value="Nucleotide-bd_a/b_plait_sf"/>
</dbReference>
<dbReference type="GO" id="GO:0003735">
    <property type="term" value="F:structural constituent of ribosome"/>
    <property type="evidence" value="ECO:0007669"/>
    <property type="project" value="InterPro"/>
</dbReference>
<dbReference type="SUPFAM" id="SSF54189">
    <property type="entry name" value="Ribosomal proteins S24e, L23 and L15e"/>
    <property type="match status" value="1"/>
</dbReference>
<dbReference type="GO" id="GO:1990904">
    <property type="term" value="C:ribonucleoprotein complex"/>
    <property type="evidence" value="ECO:0007669"/>
    <property type="project" value="UniProtKB-KW"/>
</dbReference>
<dbReference type="Proteomes" id="UP000068832">
    <property type="component" value="Chromosome"/>
</dbReference>
<keyword evidence="2 3" id="KW-0687">Ribonucleoprotein</keyword>
<evidence type="ECO:0000256" key="2">
    <source>
        <dbReference type="ARBA" id="ARBA00023274"/>
    </source>
</evidence>
<evidence type="ECO:0000313" key="7">
    <source>
        <dbReference type="EMBL" id="AKV79629.1"/>
    </source>
</evidence>
<reference evidence="4 10" key="1">
    <citation type="journal article" date="2014" name="J. Bacteriol.">
        <title>Role of an Archaeal PitA Transporter in the Copper and Arsenic Resistance of Metallosphaera sedula, an Extreme Thermoacidophile.</title>
        <authorList>
            <person name="McCarthy S."/>
            <person name="Ai C."/>
            <person name="Wheaton G."/>
            <person name="Tevatia R."/>
            <person name="Eckrich V."/>
            <person name="Kelly R."/>
            <person name="Blum P."/>
        </authorList>
    </citation>
    <scope>NUCLEOTIDE SEQUENCE [LARGE SCALE GENOMIC DNA]</scope>
    <source>
        <strain evidence="4 10">CuR1</strain>
    </source>
</reference>
<dbReference type="Proteomes" id="UP000029084">
    <property type="component" value="Chromosome"/>
</dbReference>
<dbReference type="Proteomes" id="UP000061362">
    <property type="component" value="Chromosome"/>
</dbReference>